<gene>
    <name evidence="1" type="ORF">EVAR_4079_1</name>
</gene>
<name>A0A4C1T486_EUMVA</name>
<evidence type="ECO:0000313" key="2">
    <source>
        <dbReference type="Proteomes" id="UP000299102"/>
    </source>
</evidence>
<reference evidence="1 2" key="1">
    <citation type="journal article" date="2019" name="Commun. Biol.">
        <title>The bagworm genome reveals a unique fibroin gene that provides high tensile strength.</title>
        <authorList>
            <person name="Kono N."/>
            <person name="Nakamura H."/>
            <person name="Ohtoshi R."/>
            <person name="Tomita M."/>
            <person name="Numata K."/>
            <person name="Arakawa K."/>
        </authorList>
    </citation>
    <scope>NUCLEOTIDE SEQUENCE [LARGE SCALE GENOMIC DNA]</scope>
</reference>
<organism evidence="1 2">
    <name type="scientific">Eumeta variegata</name>
    <name type="common">Bagworm moth</name>
    <name type="synonym">Eumeta japonica</name>
    <dbReference type="NCBI Taxonomy" id="151549"/>
    <lineage>
        <taxon>Eukaryota</taxon>
        <taxon>Metazoa</taxon>
        <taxon>Ecdysozoa</taxon>
        <taxon>Arthropoda</taxon>
        <taxon>Hexapoda</taxon>
        <taxon>Insecta</taxon>
        <taxon>Pterygota</taxon>
        <taxon>Neoptera</taxon>
        <taxon>Endopterygota</taxon>
        <taxon>Lepidoptera</taxon>
        <taxon>Glossata</taxon>
        <taxon>Ditrysia</taxon>
        <taxon>Tineoidea</taxon>
        <taxon>Psychidae</taxon>
        <taxon>Oiketicinae</taxon>
        <taxon>Eumeta</taxon>
    </lineage>
</organism>
<accession>A0A4C1T486</accession>
<dbReference type="EMBL" id="BGZK01000034">
    <property type="protein sequence ID" value="GBP09222.1"/>
    <property type="molecule type" value="Genomic_DNA"/>
</dbReference>
<protein>
    <submittedName>
        <fullName evidence="1">Uncharacterized protein</fullName>
    </submittedName>
</protein>
<dbReference type="AlphaFoldDB" id="A0A4C1T486"/>
<dbReference type="Proteomes" id="UP000299102">
    <property type="component" value="Unassembled WGS sequence"/>
</dbReference>
<sequence length="161" mass="17886">MHVNYSHQLFPYVILQLYSRATQNALERAARRSSRVVNVQDQQCPVLAVRGARHDCKSRVGRVVVSINKEVLKAGRTGSVFRGHVSGRSVYAASATRAGRVQRDAERRSGRVVLRVEQTAGHSAARAARRVRSTKTVPLSEPIFIVASLNSAFHVACRHRF</sequence>
<proteinExistence type="predicted"/>
<keyword evidence="2" id="KW-1185">Reference proteome</keyword>
<evidence type="ECO:0000313" key="1">
    <source>
        <dbReference type="EMBL" id="GBP09222.1"/>
    </source>
</evidence>
<comment type="caution">
    <text evidence="1">The sequence shown here is derived from an EMBL/GenBank/DDBJ whole genome shotgun (WGS) entry which is preliminary data.</text>
</comment>